<reference evidence="1 2" key="1">
    <citation type="submission" date="2005-10" db="EMBL/GenBank/DDBJ databases">
        <title>Complete sequence of Geobacter metallireducens GS-15.</title>
        <authorList>
            <consortium name="US DOE Joint Genome Institute"/>
            <person name="Copeland A."/>
            <person name="Lucas S."/>
            <person name="Lapidus A."/>
            <person name="Barry K."/>
            <person name="Detter J.C."/>
            <person name="Glavina T."/>
            <person name="Hammon N."/>
            <person name="Israni S."/>
            <person name="Pitluck S."/>
            <person name="Di Bartolo G."/>
            <person name="Chain P."/>
            <person name="Schmutz J."/>
            <person name="Larimer F."/>
            <person name="Land M."/>
            <person name="Kyrpides N."/>
            <person name="Ivanova N."/>
            <person name="Richardson P."/>
        </authorList>
    </citation>
    <scope>NUCLEOTIDE SEQUENCE [LARGE SCALE GENOMIC DNA]</scope>
    <source>
        <strain evidence="2">ATCC 53774 / DSM 7210 / GS-15</strain>
    </source>
</reference>
<proteinExistence type="predicted"/>
<dbReference type="HOGENOM" id="CLU_2915955_0_0_7"/>
<name>J9JEN5_GEOMG</name>
<evidence type="ECO:0000313" key="2">
    <source>
        <dbReference type="Proteomes" id="UP000007073"/>
    </source>
</evidence>
<dbReference type="KEGG" id="gme:Gmet_3611"/>
<gene>
    <name evidence="1" type="ordered locus">Gmet_3611</name>
</gene>
<dbReference type="InterPro" id="IPR019600">
    <property type="entry name" value="Hemin_uptake_protein_HemP"/>
</dbReference>
<dbReference type="Proteomes" id="UP000007073">
    <property type="component" value="Chromosome"/>
</dbReference>
<evidence type="ECO:0000313" key="1">
    <source>
        <dbReference type="EMBL" id="AFR42829.1"/>
    </source>
</evidence>
<accession>J9JEN5</accession>
<dbReference type="Pfam" id="PF10636">
    <property type="entry name" value="hemP"/>
    <property type="match status" value="1"/>
</dbReference>
<keyword evidence="2" id="KW-1185">Reference proteome</keyword>
<reference evidence="1 2" key="2">
    <citation type="journal article" date="2009" name="BMC Microbiol.">
        <title>The genome sequence of Geobacter metallireducens: features of metabolism, physiology and regulation common and dissimilar to Geobacter sulfurreducens.</title>
        <authorList>
            <person name="Aklujkar M."/>
            <person name="Krushkal J."/>
            <person name="DiBartolo G."/>
            <person name="Lapidus A."/>
            <person name="Land M.L."/>
            <person name="Lovley D.R."/>
        </authorList>
    </citation>
    <scope>NUCLEOTIDE SEQUENCE [LARGE SCALE GENOMIC DNA]</scope>
    <source>
        <strain evidence="2">ATCC 53774 / DSM 7210 / GS-15</strain>
    </source>
</reference>
<organism evidence="1 2">
    <name type="scientific">Geobacter metallireducens (strain ATCC 53774 / DSM 7210 / GS-15)</name>
    <dbReference type="NCBI Taxonomy" id="269799"/>
    <lineage>
        <taxon>Bacteria</taxon>
        <taxon>Pseudomonadati</taxon>
        <taxon>Thermodesulfobacteriota</taxon>
        <taxon>Desulfuromonadia</taxon>
        <taxon>Geobacterales</taxon>
        <taxon>Geobacteraceae</taxon>
        <taxon>Geobacter</taxon>
    </lineage>
</organism>
<dbReference type="Gene3D" id="2.10.70.10">
    <property type="entry name" value="Complement Module, domain 1"/>
    <property type="match status" value="1"/>
</dbReference>
<dbReference type="EMBL" id="CP000148">
    <property type="protein sequence ID" value="AFR42829.1"/>
    <property type="molecule type" value="Genomic_DNA"/>
</dbReference>
<dbReference type="eggNOG" id="COG4256">
    <property type="taxonomic scope" value="Bacteria"/>
</dbReference>
<sequence length="61" mass="6775">MHTFQQTRTHINIQAGGNGAMPVKCITAAELMDGEIEIIIVHAGEQYRLRITANNKLILTK</sequence>
<dbReference type="AlphaFoldDB" id="J9JEN5"/>
<protein>
    <submittedName>
        <fullName evidence="1">Hemin uptake protein HemP, putative</fullName>
    </submittedName>
</protein>